<sequence length="60" mass="6782">MSVGQLVVCQLRSQLKIVPDKSSLDTRNLFSCIMTTALTKQSFVILFAQPWDVDITHGHY</sequence>
<reference evidence="1" key="1">
    <citation type="submission" date="2014-09" db="EMBL/GenBank/DDBJ databases">
        <authorList>
            <person name="Magalhaes I.L.F."/>
            <person name="Oliveira U."/>
            <person name="Santos F.R."/>
            <person name="Vidigal T.H.D.A."/>
            <person name="Brescovit A.D."/>
            <person name="Santos A.J."/>
        </authorList>
    </citation>
    <scope>NUCLEOTIDE SEQUENCE</scope>
    <source>
        <tissue evidence="1">Shoot tissue taken approximately 20 cm above the soil surface</tissue>
    </source>
</reference>
<proteinExistence type="predicted"/>
<dbReference type="AlphaFoldDB" id="A0A0A9BHT9"/>
<protein>
    <submittedName>
        <fullName evidence="1">Uncharacterized protein</fullName>
    </submittedName>
</protein>
<evidence type="ECO:0000313" key="1">
    <source>
        <dbReference type="EMBL" id="JAD63524.1"/>
    </source>
</evidence>
<dbReference type="EMBL" id="GBRH01234371">
    <property type="protein sequence ID" value="JAD63524.1"/>
    <property type="molecule type" value="Transcribed_RNA"/>
</dbReference>
<name>A0A0A9BHT9_ARUDO</name>
<accession>A0A0A9BHT9</accession>
<reference evidence="1" key="2">
    <citation type="journal article" date="2015" name="Data Brief">
        <title>Shoot transcriptome of the giant reed, Arundo donax.</title>
        <authorList>
            <person name="Barrero R.A."/>
            <person name="Guerrero F.D."/>
            <person name="Moolhuijzen P."/>
            <person name="Goolsby J.A."/>
            <person name="Tidwell J."/>
            <person name="Bellgard S.E."/>
            <person name="Bellgard M.I."/>
        </authorList>
    </citation>
    <scope>NUCLEOTIDE SEQUENCE</scope>
    <source>
        <tissue evidence="1">Shoot tissue taken approximately 20 cm above the soil surface</tissue>
    </source>
</reference>
<organism evidence="1">
    <name type="scientific">Arundo donax</name>
    <name type="common">Giant reed</name>
    <name type="synonym">Donax arundinaceus</name>
    <dbReference type="NCBI Taxonomy" id="35708"/>
    <lineage>
        <taxon>Eukaryota</taxon>
        <taxon>Viridiplantae</taxon>
        <taxon>Streptophyta</taxon>
        <taxon>Embryophyta</taxon>
        <taxon>Tracheophyta</taxon>
        <taxon>Spermatophyta</taxon>
        <taxon>Magnoliopsida</taxon>
        <taxon>Liliopsida</taxon>
        <taxon>Poales</taxon>
        <taxon>Poaceae</taxon>
        <taxon>PACMAD clade</taxon>
        <taxon>Arundinoideae</taxon>
        <taxon>Arundineae</taxon>
        <taxon>Arundo</taxon>
    </lineage>
</organism>